<name>A0ACC2IYX6_9PEZI</name>
<sequence length="331" mass="38895">MELYDRLFRDIWADEVNRKSITHVLLWVVFQREGLTPAELSIALALTKAIDNARGRKIGYNRMYELLDENIELWVNRFCGHLIKLENGRFELIHPSLRNYLTMNIEQLRKEYGDVHKGSNDDLELPYHADFYMDPSEGHARLGRICAAYLAFPFFDEPLWPECGDWVAWQDAVKGRIGEHKFLRYAALYWLKHLELSRDLATPGSSIKELTIDRVRWEKLEKTQSWIEVGCYFHDWHKDKYPYLCSIDTGILHEPSQLNSDPNTTGTEQLDTIPPNEIQQEERVKIIIQRIKDEPPYKHWLVRKVGKVAEKAAEKVVKGLRLEDDPKNKHK</sequence>
<reference evidence="1" key="1">
    <citation type="submission" date="2022-11" db="EMBL/GenBank/DDBJ databases">
        <title>Genome Sequence of Nemania bipapillata.</title>
        <authorList>
            <person name="Buettner E."/>
        </authorList>
    </citation>
    <scope>NUCLEOTIDE SEQUENCE</scope>
    <source>
        <strain evidence="1">CP14</strain>
    </source>
</reference>
<dbReference type="EMBL" id="JAPESX010000625">
    <property type="protein sequence ID" value="KAJ8120420.1"/>
    <property type="molecule type" value="Genomic_DNA"/>
</dbReference>
<evidence type="ECO:0000313" key="2">
    <source>
        <dbReference type="Proteomes" id="UP001153334"/>
    </source>
</evidence>
<protein>
    <submittedName>
        <fullName evidence="1">Uncharacterized protein</fullName>
    </submittedName>
</protein>
<organism evidence="1 2">
    <name type="scientific">Nemania bipapillata</name>
    <dbReference type="NCBI Taxonomy" id="110536"/>
    <lineage>
        <taxon>Eukaryota</taxon>
        <taxon>Fungi</taxon>
        <taxon>Dikarya</taxon>
        <taxon>Ascomycota</taxon>
        <taxon>Pezizomycotina</taxon>
        <taxon>Sordariomycetes</taxon>
        <taxon>Xylariomycetidae</taxon>
        <taxon>Xylariales</taxon>
        <taxon>Xylariaceae</taxon>
        <taxon>Nemania</taxon>
    </lineage>
</organism>
<dbReference type="Proteomes" id="UP001153334">
    <property type="component" value="Unassembled WGS sequence"/>
</dbReference>
<proteinExistence type="predicted"/>
<evidence type="ECO:0000313" key="1">
    <source>
        <dbReference type="EMBL" id="KAJ8120420.1"/>
    </source>
</evidence>
<accession>A0ACC2IYX6</accession>
<comment type="caution">
    <text evidence="1">The sequence shown here is derived from an EMBL/GenBank/DDBJ whole genome shotgun (WGS) entry which is preliminary data.</text>
</comment>
<gene>
    <name evidence="1" type="ORF">ONZ43_g2869</name>
</gene>
<keyword evidence="2" id="KW-1185">Reference proteome</keyword>